<comment type="caution">
    <text evidence="1">The sequence shown here is derived from an EMBL/GenBank/DDBJ whole genome shotgun (WGS) entry which is preliminary data.</text>
</comment>
<dbReference type="Proteomes" id="UP000034927">
    <property type="component" value="Unassembled WGS sequence"/>
</dbReference>
<reference evidence="1 2" key="1">
    <citation type="journal article" date="2015" name="Nature">
        <title>rRNA introns, odd ribosomes, and small enigmatic genomes across a large radiation of phyla.</title>
        <authorList>
            <person name="Brown C.T."/>
            <person name="Hug L.A."/>
            <person name="Thomas B.C."/>
            <person name="Sharon I."/>
            <person name="Castelle C.J."/>
            <person name="Singh A."/>
            <person name="Wilkins M.J."/>
            <person name="Williams K.H."/>
            <person name="Banfield J.F."/>
        </authorList>
    </citation>
    <scope>NUCLEOTIDE SEQUENCE [LARGE SCALE GENOMIC DNA]</scope>
</reference>
<dbReference type="Pfam" id="PF13483">
    <property type="entry name" value="Lactamase_B_3"/>
    <property type="match status" value="1"/>
</dbReference>
<gene>
    <name evidence="1" type="ORF">UR53_C0002G0026</name>
</gene>
<keyword evidence="1" id="KW-0378">Hydrolase</keyword>
<accession>A0A0G0DWC6</accession>
<protein>
    <submittedName>
        <fullName evidence="1">Zn-dependent hydrolase of the beta-lactamase fold-like protein</fullName>
    </submittedName>
</protein>
<name>A0A0G0DWC6_9BACT</name>
<evidence type="ECO:0000313" key="1">
    <source>
        <dbReference type="EMBL" id="KKP59412.1"/>
    </source>
</evidence>
<dbReference type="Gene3D" id="3.60.15.10">
    <property type="entry name" value="Ribonuclease Z/Hydroxyacylglutathione hydrolase-like"/>
    <property type="match status" value="1"/>
</dbReference>
<dbReference type="GO" id="GO:0016787">
    <property type="term" value="F:hydrolase activity"/>
    <property type="evidence" value="ECO:0007669"/>
    <property type="project" value="UniProtKB-KW"/>
</dbReference>
<dbReference type="PANTHER" id="PTHR39189:SF1">
    <property type="entry name" value="UPF0173 METAL-DEPENDENT HYDROLASE YTKL"/>
    <property type="match status" value="1"/>
</dbReference>
<dbReference type="InterPro" id="IPR036866">
    <property type="entry name" value="RibonucZ/Hydroxyglut_hydro"/>
</dbReference>
<proteinExistence type="predicted"/>
<dbReference type="PANTHER" id="PTHR39189">
    <property type="entry name" value="UPF0173 METAL-DEPENDENT HYDROLASE YTKL"/>
    <property type="match status" value="1"/>
</dbReference>
<organism evidence="1 2">
    <name type="scientific">Candidatus Magasanikbacteria bacterium GW2011_GWC2_34_16</name>
    <dbReference type="NCBI Taxonomy" id="1619045"/>
    <lineage>
        <taxon>Bacteria</taxon>
        <taxon>Candidatus Magasanikiibacteriota</taxon>
    </lineage>
</organism>
<dbReference type="SUPFAM" id="SSF56281">
    <property type="entry name" value="Metallo-hydrolase/oxidoreductase"/>
    <property type="match status" value="1"/>
</dbReference>
<dbReference type="AlphaFoldDB" id="A0A0G0DWC6"/>
<dbReference type="EMBL" id="LBPO01000002">
    <property type="protein sequence ID" value="KKP59412.1"/>
    <property type="molecule type" value="Genomic_DNA"/>
</dbReference>
<sequence>MHISWLGQTCVKLQTKNLDEDVVILVDPYRPAKGEFPRSFSPQIALFSHGREEAVTLSQDPFVLDTLGECEVKNVMTYSYPGVDGSLIFKINTEGLNVVMLGKINKKIENGLLEQIGSPDILILPVGGNNIYLDPSDAAMMVTTIEPRIVIPVGYQCDTEPQVLPVSQFIKEMGLKPTTTDKKVIIKKKDLPVEETQLIILEKNY</sequence>
<evidence type="ECO:0000313" key="2">
    <source>
        <dbReference type="Proteomes" id="UP000034927"/>
    </source>
</evidence>